<evidence type="ECO:0000313" key="1">
    <source>
        <dbReference type="EMBL" id="KYN16772.1"/>
    </source>
</evidence>
<dbReference type="Proteomes" id="UP000078492">
    <property type="component" value="Unassembled WGS sequence"/>
</dbReference>
<dbReference type="AlphaFoldDB" id="A0A195DVJ7"/>
<accession>A0A195DVJ7</accession>
<gene>
    <name evidence="1" type="ORF">ALC57_10969</name>
</gene>
<reference evidence="1 2" key="1">
    <citation type="submission" date="2015-09" db="EMBL/GenBank/DDBJ databases">
        <title>Trachymyrmex cornetzi WGS genome.</title>
        <authorList>
            <person name="Nygaard S."/>
            <person name="Hu H."/>
            <person name="Boomsma J."/>
            <person name="Zhang G."/>
        </authorList>
    </citation>
    <scope>NUCLEOTIDE SEQUENCE [LARGE SCALE GENOMIC DNA]</scope>
    <source>
        <strain evidence="1">Tcor2-1</strain>
        <tissue evidence="1">Whole body</tissue>
    </source>
</reference>
<dbReference type="EMBL" id="KQ980304">
    <property type="protein sequence ID" value="KYN16772.1"/>
    <property type="molecule type" value="Genomic_DNA"/>
</dbReference>
<sequence length="122" mass="13600">MLPKRPPNAATIMMGHCGAANCSTAVSTDFLFEIKKIYSFIPQNSFLPLGTFFLVVIRKGSPMPITVPSSEAHVSPLEHANAPNIDFYLLFQWITMNFDIPCRSQLVVLRSQHPIDIIKLIA</sequence>
<protein>
    <submittedName>
        <fullName evidence="1">Uncharacterized protein</fullName>
    </submittedName>
</protein>
<keyword evidence="2" id="KW-1185">Reference proteome</keyword>
<evidence type="ECO:0000313" key="2">
    <source>
        <dbReference type="Proteomes" id="UP000078492"/>
    </source>
</evidence>
<name>A0A195DVJ7_9HYME</name>
<organism evidence="1 2">
    <name type="scientific">Trachymyrmex cornetzi</name>
    <dbReference type="NCBI Taxonomy" id="471704"/>
    <lineage>
        <taxon>Eukaryota</taxon>
        <taxon>Metazoa</taxon>
        <taxon>Ecdysozoa</taxon>
        <taxon>Arthropoda</taxon>
        <taxon>Hexapoda</taxon>
        <taxon>Insecta</taxon>
        <taxon>Pterygota</taxon>
        <taxon>Neoptera</taxon>
        <taxon>Endopterygota</taxon>
        <taxon>Hymenoptera</taxon>
        <taxon>Apocrita</taxon>
        <taxon>Aculeata</taxon>
        <taxon>Formicoidea</taxon>
        <taxon>Formicidae</taxon>
        <taxon>Myrmicinae</taxon>
        <taxon>Trachymyrmex</taxon>
    </lineage>
</organism>
<proteinExistence type="predicted"/>